<keyword evidence="17" id="KW-1185">Reference proteome</keyword>
<evidence type="ECO:0000256" key="9">
    <source>
        <dbReference type="ARBA" id="ARBA00022884"/>
    </source>
</evidence>
<reference evidence="16" key="4">
    <citation type="submission" date="2025-09" db="UniProtKB">
        <authorList>
            <consortium name="Ensembl"/>
        </authorList>
    </citation>
    <scope>IDENTIFICATION</scope>
</reference>
<accession>A0A1W2W468</accession>
<dbReference type="PROSITE" id="PS51195">
    <property type="entry name" value="Q_MOTIF"/>
    <property type="match status" value="1"/>
</dbReference>
<dbReference type="OMA" id="IAAETRW"/>
<dbReference type="STRING" id="7719.ENSCINP00000015910"/>
<dbReference type="GO" id="GO:0016787">
    <property type="term" value="F:hydrolase activity"/>
    <property type="evidence" value="ECO:0007669"/>
    <property type="project" value="UniProtKB-KW"/>
</dbReference>
<dbReference type="Proteomes" id="UP000008144">
    <property type="component" value="Chromosome 1"/>
</dbReference>
<dbReference type="InterPro" id="IPR014014">
    <property type="entry name" value="RNA_helicase_DEAD_Q_motif"/>
</dbReference>
<keyword evidence="8" id="KW-0067">ATP-binding</keyword>
<comment type="subcellular location">
    <subcellularLocation>
        <location evidence="2">Cytoplasm</location>
    </subcellularLocation>
    <subcellularLocation>
        <location evidence="1">Nucleus</location>
    </subcellularLocation>
</comment>
<evidence type="ECO:0000256" key="2">
    <source>
        <dbReference type="ARBA" id="ARBA00004496"/>
    </source>
</evidence>
<keyword evidence="7" id="KW-0347">Helicase</keyword>
<evidence type="ECO:0000256" key="3">
    <source>
        <dbReference type="ARBA" id="ARBA00012552"/>
    </source>
</evidence>
<dbReference type="FunFam" id="3.40.50.300:FF:000849">
    <property type="entry name" value="ATP-dependent RNA helicase DBP5"/>
    <property type="match status" value="1"/>
</dbReference>
<protein>
    <recommendedName>
        <fullName evidence="3">RNA helicase</fullName>
        <ecNumber evidence="3">3.6.4.13</ecNumber>
    </recommendedName>
</protein>
<evidence type="ECO:0000313" key="17">
    <source>
        <dbReference type="Proteomes" id="UP000008144"/>
    </source>
</evidence>
<keyword evidence="10" id="KW-0539">Nucleus</keyword>
<dbReference type="GO" id="GO:0016973">
    <property type="term" value="P:poly(A)+ mRNA export from nucleus"/>
    <property type="evidence" value="ECO:0000318"/>
    <property type="project" value="GO_Central"/>
</dbReference>
<evidence type="ECO:0000256" key="1">
    <source>
        <dbReference type="ARBA" id="ARBA00004123"/>
    </source>
</evidence>
<feature type="domain" description="Helicase C-terminal" evidence="14">
    <location>
        <begin position="325"/>
        <end position="476"/>
    </location>
</feature>
<evidence type="ECO:0000256" key="11">
    <source>
        <dbReference type="ARBA" id="ARBA00047984"/>
    </source>
</evidence>
<dbReference type="InterPro" id="IPR011545">
    <property type="entry name" value="DEAD/DEAH_box_helicase_dom"/>
</dbReference>
<feature type="domain" description="Helicase ATP-binding" evidence="13">
    <location>
        <begin position="128"/>
        <end position="297"/>
    </location>
</feature>
<dbReference type="InterPro" id="IPR001650">
    <property type="entry name" value="Helicase_C-like"/>
</dbReference>
<proteinExistence type="predicted"/>
<dbReference type="Gene3D" id="3.40.50.300">
    <property type="entry name" value="P-loop containing nucleotide triphosphate hydrolases"/>
    <property type="match status" value="2"/>
</dbReference>
<dbReference type="EC" id="3.6.4.13" evidence="3"/>
<evidence type="ECO:0000256" key="12">
    <source>
        <dbReference type="PROSITE-ProRule" id="PRU00552"/>
    </source>
</evidence>
<dbReference type="CDD" id="cd18787">
    <property type="entry name" value="SF2_C_DEAD"/>
    <property type="match status" value="1"/>
</dbReference>
<evidence type="ECO:0000256" key="7">
    <source>
        <dbReference type="ARBA" id="ARBA00022806"/>
    </source>
</evidence>
<gene>
    <name evidence="16" type="primary">LOC100178569</name>
</gene>
<dbReference type="InterPro" id="IPR014001">
    <property type="entry name" value="Helicase_ATP-bd"/>
</dbReference>
<evidence type="ECO:0000313" key="16">
    <source>
        <dbReference type="Ensembl" id="ENSCINP00000015910.3"/>
    </source>
</evidence>
<reference evidence="16" key="3">
    <citation type="submission" date="2025-08" db="UniProtKB">
        <authorList>
            <consortium name="Ensembl"/>
        </authorList>
    </citation>
    <scope>IDENTIFICATION</scope>
</reference>
<feature type="domain" description="DEAD-box RNA helicase Q" evidence="15">
    <location>
        <begin position="95"/>
        <end position="123"/>
    </location>
</feature>
<dbReference type="Pfam" id="PF00270">
    <property type="entry name" value="DEAD"/>
    <property type="match status" value="1"/>
</dbReference>
<reference evidence="16" key="2">
    <citation type="journal article" date="2008" name="Genome Biol.">
        <title>Improved genome assembly and evidence-based global gene model set for the chordate Ciona intestinalis: new insight into intron and operon populations.</title>
        <authorList>
            <person name="Satou Y."/>
            <person name="Mineta K."/>
            <person name="Ogasawara M."/>
            <person name="Sasakura Y."/>
            <person name="Shoguchi E."/>
            <person name="Ueno K."/>
            <person name="Yamada L."/>
            <person name="Matsumoto J."/>
            <person name="Wasserscheid J."/>
            <person name="Dewar K."/>
            <person name="Wiley G.B."/>
            <person name="Macmil S.L."/>
            <person name="Roe B.A."/>
            <person name="Zeller R.W."/>
            <person name="Hastings K.E."/>
            <person name="Lemaire P."/>
            <person name="Lindquist E."/>
            <person name="Endo T."/>
            <person name="Hotta K."/>
            <person name="Inaba K."/>
        </authorList>
    </citation>
    <scope>NUCLEOTIDE SEQUENCE [LARGE SCALE GENOMIC DNA]</scope>
    <source>
        <strain evidence="16">wild type</strain>
    </source>
</reference>
<dbReference type="GO" id="GO:0005524">
    <property type="term" value="F:ATP binding"/>
    <property type="evidence" value="ECO:0007669"/>
    <property type="project" value="UniProtKB-KW"/>
</dbReference>
<reference evidence="17" key="1">
    <citation type="journal article" date="2002" name="Science">
        <title>The draft genome of Ciona intestinalis: insights into chordate and vertebrate origins.</title>
        <authorList>
            <person name="Dehal P."/>
            <person name="Satou Y."/>
            <person name="Campbell R.K."/>
            <person name="Chapman J."/>
            <person name="Degnan B."/>
            <person name="De Tomaso A."/>
            <person name="Davidson B."/>
            <person name="Di Gregorio A."/>
            <person name="Gelpke M."/>
            <person name="Goodstein D.M."/>
            <person name="Harafuji N."/>
            <person name="Hastings K.E."/>
            <person name="Ho I."/>
            <person name="Hotta K."/>
            <person name="Huang W."/>
            <person name="Kawashima T."/>
            <person name="Lemaire P."/>
            <person name="Martinez D."/>
            <person name="Meinertzhagen I.A."/>
            <person name="Necula S."/>
            <person name="Nonaka M."/>
            <person name="Putnam N."/>
            <person name="Rash S."/>
            <person name="Saiga H."/>
            <person name="Satake M."/>
            <person name="Terry A."/>
            <person name="Yamada L."/>
            <person name="Wang H.G."/>
            <person name="Awazu S."/>
            <person name="Azumi K."/>
            <person name="Boore J."/>
            <person name="Branno M."/>
            <person name="Chin-Bow S."/>
            <person name="DeSantis R."/>
            <person name="Doyle S."/>
            <person name="Francino P."/>
            <person name="Keys D.N."/>
            <person name="Haga S."/>
            <person name="Hayashi H."/>
            <person name="Hino K."/>
            <person name="Imai K.S."/>
            <person name="Inaba K."/>
            <person name="Kano S."/>
            <person name="Kobayashi K."/>
            <person name="Kobayashi M."/>
            <person name="Lee B.I."/>
            <person name="Makabe K.W."/>
            <person name="Manohar C."/>
            <person name="Matassi G."/>
            <person name="Medina M."/>
            <person name="Mochizuki Y."/>
            <person name="Mount S."/>
            <person name="Morishita T."/>
            <person name="Miura S."/>
            <person name="Nakayama A."/>
            <person name="Nishizaka S."/>
            <person name="Nomoto H."/>
            <person name="Ohta F."/>
            <person name="Oishi K."/>
            <person name="Rigoutsos I."/>
            <person name="Sano M."/>
            <person name="Sasaki A."/>
            <person name="Sasakura Y."/>
            <person name="Shoguchi E."/>
            <person name="Shin-i T."/>
            <person name="Spagnuolo A."/>
            <person name="Stainier D."/>
            <person name="Suzuki M.M."/>
            <person name="Tassy O."/>
            <person name="Takatori N."/>
            <person name="Tokuoka M."/>
            <person name="Yagi K."/>
            <person name="Yoshizaki F."/>
            <person name="Wada S."/>
            <person name="Zhang C."/>
            <person name="Hyatt P.D."/>
            <person name="Larimer F."/>
            <person name="Detter C."/>
            <person name="Doggett N."/>
            <person name="Glavina T."/>
            <person name="Hawkins T."/>
            <person name="Richardson P."/>
            <person name="Lucas S."/>
            <person name="Kohara Y."/>
            <person name="Levine M."/>
            <person name="Satoh N."/>
            <person name="Rokhsar D.S."/>
        </authorList>
    </citation>
    <scope>NUCLEOTIDE SEQUENCE [LARGE SCALE GENOMIC DNA]</scope>
</reference>
<dbReference type="SMART" id="SM00490">
    <property type="entry name" value="HELICc"/>
    <property type="match status" value="1"/>
</dbReference>
<evidence type="ECO:0000259" key="15">
    <source>
        <dbReference type="PROSITE" id="PS51195"/>
    </source>
</evidence>
<organism evidence="16 17">
    <name type="scientific">Ciona intestinalis</name>
    <name type="common">Transparent sea squirt</name>
    <name type="synonym">Ascidia intestinalis</name>
    <dbReference type="NCBI Taxonomy" id="7719"/>
    <lineage>
        <taxon>Eukaryota</taxon>
        <taxon>Metazoa</taxon>
        <taxon>Chordata</taxon>
        <taxon>Tunicata</taxon>
        <taxon>Ascidiacea</taxon>
        <taxon>Phlebobranchia</taxon>
        <taxon>Cionidae</taxon>
        <taxon>Ciona</taxon>
    </lineage>
</organism>
<evidence type="ECO:0000256" key="8">
    <source>
        <dbReference type="ARBA" id="ARBA00022840"/>
    </source>
</evidence>
<dbReference type="FunCoup" id="F6XTY4">
    <property type="interactions" value="186"/>
</dbReference>
<keyword evidence="9" id="KW-0694">RNA-binding</keyword>
<dbReference type="Ensembl" id="ENSCINT00000015910.3">
    <property type="protein sequence ID" value="ENSCINP00000015910.3"/>
    <property type="gene ID" value="ENSCING00000007756.3"/>
</dbReference>
<dbReference type="KEGG" id="cin:100178569"/>
<sequence>MTDENWAEAVDKQEQLSKKVDTLHINANSNLNKKNESLPQLVEPTVPVTDENYEKPLTHEESALLKKLLHDKLIQSNQELQVQQRDPTSPLFSAKSFEELNLKEELVQGIFAMGFNRPSKIQETALPLLVCNPPQNMIAQSQSGTGKTAAFVLTMLSRINIENKYPQCVCLSPTYELALQTGKAVEQMGKYLKGLQVAYAIRGNQVQRNTNIPAQIVIGTPGTMLDWTRKRVFDLGKVEVFVLDEADVMIDTQGFKDQSIRIQRQLSNKCQLLLFSATYDEQVMRFAEQIVHHPNIIKLRRNEETLENIKQYYVKCSTIEKKYESIINLYGVLSVGQAIIFCHTRKTAAWLAKRMCEDKHIVALLSGELDVSQRAAVLRRFKEAKERVLVTTNVCSRGIDVEQVTLVINFDLPVDYNRRPDCETYLHRIGRTGRFGKTGVAINFVAHDQDMRILMEIQDHFGIKITNLDTGNHADMEEKLGEED</sequence>
<dbReference type="FunFam" id="3.40.50.300:FF:000318">
    <property type="entry name" value="ATP-dependent RNA helicase DDX19B"/>
    <property type="match status" value="1"/>
</dbReference>
<dbReference type="InParanoid" id="F6XTY4"/>
<dbReference type="GeneID" id="100178569"/>
<dbReference type="GO" id="GO:0005634">
    <property type="term" value="C:nucleus"/>
    <property type="evidence" value="ECO:0000318"/>
    <property type="project" value="GO_Central"/>
</dbReference>
<feature type="short sequence motif" description="Q motif" evidence="12">
    <location>
        <begin position="95"/>
        <end position="123"/>
    </location>
</feature>
<dbReference type="SUPFAM" id="SSF52540">
    <property type="entry name" value="P-loop containing nucleoside triphosphate hydrolases"/>
    <property type="match status" value="1"/>
</dbReference>
<evidence type="ECO:0000259" key="14">
    <source>
        <dbReference type="PROSITE" id="PS51194"/>
    </source>
</evidence>
<evidence type="ECO:0000256" key="10">
    <source>
        <dbReference type="ARBA" id="ARBA00023242"/>
    </source>
</evidence>
<keyword evidence="6" id="KW-0378">Hydrolase</keyword>
<dbReference type="Pfam" id="PF00271">
    <property type="entry name" value="Helicase_C"/>
    <property type="match status" value="1"/>
</dbReference>
<dbReference type="RefSeq" id="XP_002120760.1">
    <property type="nucleotide sequence ID" value="XM_002120724.5"/>
</dbReference>
<dbReference type="EMBL" id="EAAA01000253">
    <property type="status" value="NOT_ANNOTATED_CDS"/>
    <property type="molecule type" value="Genomic_DNA"/>
</dbReference>
<keyword evidence="4" id="KW-0963">Cytoplasm</keyword>
<dbReference type="PROSITE" id="PS51194">
    <property type="entry name" value="HELICASE_CTER"/>
    <property type="match status" value="1"/>
</dbReference>
<dbReference type="GO" id="GO:0010494">
    <property type="term" value="C:cytoplasmic stress granule"/>
    <property type="evidence" value="ECO:0000318"/>
    <property type="project" value="GO_Central"/>
</dbReference>
<accession>F6XTY4</accession>
<evidence type="ECO:0000256" key="4">
    <source>
        <dbReference type="ARBA" id="ARBA00022490"/>
    </source>
</evidence>
<dbReference type="OrthoDB" id="10265785at2759"/>
<keyword evidence="5" id="KW-0547">Nucleotide-binding</keyword>
<dbReference type="HOGENOM" id="CLU_003041_1_0_1"/>
<comment type="catalytic activity">
    <reaction evidence="11">
        <text>ATP + H2O = ADP + phosphate + H(+)</text>
        <dbReference type="Rhea" id="RHEA:13065"/>
        <dbReference type="ChEBI" id="CHEBI:15377"/>
        <dbReference type="ChEBI" id="CHEBI:15378"/>
        <dbReference type="ChEBI" id="CHEBI:30616"/>
        <dbReference type="ChEBI" id="CHEBI:43474"/>
        <dbReference type="ChEBI" id="CHEBI:456216"/>
        <dbReference type="EC" id="3.6.4.13"/>
    </reaction>
</comment>
<dbReference type="InterPro" id="IPR027417">
    <property type="entry name" value="P-loop_NTPase"/>
</dbReference>
<dbReference type="GeneTree" id="ENSGT00940000159712"/>
<evidence type="ECO:0000256" key="6">
    <source>
        <dbReference type="ARBA" id="ARBA00022801"/>
    </source>
</evidence>
<dbReference type="AlphaFoldDB" id="F6XTY4"/>
<dbReference type="PROSITE" id="PS51192">
    <property type="entry name" value="HELICASE_ATP_BIND_1"/>
    <property type="match status" value="1"/>
</dbReference>
<evidence type="ECO:0000256" key="5">
    <source>
        <dbReference type="ARBA" id="ARBA00022741"/>
    </source>
</evidence>
<name>F6XTY4_CIOIN</name>
<dbReference type="SMART" id="SM00487">
    <property type="entry name" value="DEXDc"/>
    <property type="match status" value="1"/>
</dbReference>
<dbReference type="GO" id="GO:0003729">
    <property type="term" value="F:mRNA binding"/>
    <property type="evidence" value="ECO:0000318"/>
    <property type="project" value="GO_Central"/>
</dbReference>
<dbReference type="GO" id="GO:0003724">
    <property type="term" value="F:RNA helicase activity"/>
    <property type="evidence" value="ECO:0000318"/>
    <property type="project" value="GO_Central"/>
</dbReference>
<evidence type="ECO:0000259" key="13">
    <source>
        <dbReference type="PROSITE" id="PS51192"/>
    </source>
</evidence>
<dbReference type="PANTHER" id="PTHR47958">
    <property type="entry name" value="ATP-DEPENDENT RNA HELICASE DBP3"/>
    <property type="match status" value="1"/>
</dbReference>